<name>A0A1I3XX48_9ACTN</name>
<evidence type="ECO:0000313" key="2">
    <source>
        <dbReference type="EMBL" id="SFK24072.1"/>
    </source>
</evidence>
<dbReference type="InterPro" id="IPR006764">
    <property type="entry name" value="SAM_dep_MeTrfase_SAV2177_type"/>
</dbReference>
<accession>A0A1I3XX48</accession>
<dbReference type="RefSeq" id="WP_093848860.1">
    <property type="nucleotide sequence ID" value="NZ_FOSG01000004.1"/>
</dbReference>
<gene>
    <name evidence="2" type="ORF">SAMN05192584_104361</name>
</gene>
<proteinExistence type="predicted"/>
<dbReference type="OrthoDB" id="4134439at2"/>
<feature type="region of interest" description="Disordered" evidence="1">
    <location>
        <begin position="1"/>
        <end position="31"/>
    </location>
</feature>
<dbReference type="PIRSF" id="PIRSF017393">
    <property type="entry name" value="MTase_SAV2177"/>
    <property type="match status" value="1"/>
</dbReference>
<evidence type="ECO:0000256" key="1">
    <source>
        <dbReference type="SAM" id="MobiDB-lite"/>
    </source>
</evidence>
<organism evidence="2 3">
    <name type="scientific">Streptomyces pini</name>
    <dbReference type="NCBI Taxonomy" id="1520580"/>
    <lineage>
        <taxon>Bacteria</taxon>
        <taxon>Bacillati</taxon>
        <taxon>Actinomycetota</taxon>
        <taxon>Actinomycetes</taxon>
        <taxon>Kitasatosporales</taxon>
        <taxon>Streptomycetaceae</taxon>
        <taxon>Streptomyces</taxon>
    </lineage>
</organism>
<reference evidence="3" key="1">
    <citation type="submission" date="2016-10" db="EMBL/GenBank/DDBJ databases">
        <authorList>
            <person name="Varghese N."/>
            <person name="Submissions S."/>
        </authorList>
    </citation>
    <scope>NUCLEOTIDE SEQUENCE [LARGE SCALE GENOMIC DNA]</scope>
    <source>
        <strain evidence="3">PL19</strain>
    </source>
</reference>
<protein>
    <submittedName>
        <fullName evidence="2">S-adenosyl methyltransferase</fullName>
    </submittedName>
</protein>
<dbReference type="Pfam" id="PF04672">
    <property type="entry name" value="Methyltransf_19"/>
    <property type="match status" value="1"/>
</dbReference>
<dbReference type="SUPFAM" id="SSF53335">
    <property type="entry name" value="S-adenosyl-L-methionine-dependent methyltransferases"/>
    <property type="match status" value="1"/>
</dbReference>
<dbReference type="AlphaFoldDB" id="A0A1I3XX48"/>
<keyword evidence="2" id="KW-0808">Transferase</keyword>
<dbReference type="GO" id="GO:0008168">
    <property type="term" value="F:methyltransferase activity"/>
    <property type="evidence" value="ECO:0007669"/>
    <property type="project" value="UniProtKB-KW"/>
</dbReference>
<feature type="compositionally biased region" description="Polar residues" evidence="1">
    <location>
        <begin position="20"/>
        <end position="31"/>
    </location>
</feature>
<keyword evidence="3" id="KW-1185">Reference proteome</keyword>
<dbReference type="GO" id="GO:0032259">
    <property type="term" value="P:methylation"/>
    <property type="evidence" value="ECO:0007669"/>
    <property type="project" value="UniProtKB-KW"/>
</dbReference>
<dbReference type="InterPro" id="IPR029063">
    <property type="entry name" value="SAM-dependent_MTases_sf"/>
</dbReference>
<keyword evidence="2" id="KW-0489">Methyltransferase</keyword>
<dbReference type="Proteomes" id="UP000198928">
    <property type="component" value="Unassembled WGS sequence"/>
</dbReference>
<dbReference type="EMBL" id="FOSG01000004">
    <property type="protein sequence ID" value="SFK24072.1"/>
    <property type="molecule type" value="Genomic_DNA"/>
</dbReference>
<evidence type="ECO:0000313" key="3">
    <source>
        <dbReference type="Proteomes" id="UP000198928"/>
    </source>
</evidence>
<sequence>MTDFAGTDADTDADQRGTAESPTARSASSARVYNAMGGGKDHYLPDEEIARKIVELWPTVGRAVQANRAFIHASARWLAQEVGIRQFLDLGCGIPAPNSPNLHETAQQIAPASRVLYVDNDPTVLAHTSALLVSAPEGRTAYLNADATAPDSVLTSRELTGTLDLGRPVGLFLCALLHLIPDHQDPRGIVGRFTEALAPGSHVVISHATPDHDPALMEQVAEVYARSGRVNATGTLRRREEIEHLLGDRLELVEPGIVPAHRWQPGTAASDADLPDDAINCYALVARKP</sequence>
<dbReference type="Gene3D" id="3.40.50.150">
    <property type="entry name" value="Vaccinia Virus protein VP39"/>
    <property type="match status" value="1"/>
</dbReference>